<reference evidence="2" key="1">
    <citation type="submission" date="2023-10" db="EMBL/GenBank/DDBJ databases">
        <authorList>
            <person name="Chen Y."/>
            <person name="Shah S."/>
            <person name="Dougan E. K."/>
            <person name="Thang M."/>
            <person name="Chan C."/>
        </authorList>
    </citation>
    <scope>NUCLEOTIDE SEQUENCE [LARGE SCALE GENOMIC DNA]</scope>
</reference>
<dbReference type="EMBL" id="CAUYUJ010016606">
    <property type="protein sequence ID" value="CAK0867091.1"/>
    <property type="molecule type" value="Genomic_DNA"/>
</dbReference>
<dbReference type="Proteomes" id="UP001189429">
    <property type="component" value="Unassembled WGS sequence"/>
</dbReference>
<gene>
    <name evidence="2" type="ORF">PCOR1329_LOCUS54102</name>
</gene>
<comment type="caution">
    <text evidence="2">The sequence shown here is derived from an EMBL/GenBank/DDBJ whole genome shotgun (WGS) entry which is preliminary data.</text>
</comment>
<evidence type="ECO:0000313" key="2">
    <source>
        <dbReference type="EMBL" id="CAK0867091.1"/>
    </source>
</evidence>
<evidence type="ECO:0000256" key="1">
    <source>
        <dbReference type="SAM" id="MobiDB-lite"/>
    </source>
</evidence>
<keyword evidence="3" id="KW-1185">Reference proteome</keyword>
<evidence type="ECO:0000313" key="3">
    <source>
        <dbReference type="Proteomes" id="UP001189429"/>
    </source>
</evidence>
<protein>
    <submittedName>
        <fullName evidence="2">Uncharacterized protein</fullName>
    </submittedName>
</protein>
<feature type="region of interest" description="Disordered" evidence="1">
    <location>
        <begin position="56"/>
        <end position="81"/>
    </location>
</feature>
<organism evidence="2 3">
    <name type="scientific">Prorocentrum cordatum</name>
    <dbReference type="NCBI Taxonomy" id="2364126"/>
    <lineage>
        <taxon>Eukaryota</taxon>
        <taxon>Sar</taxon>
        <taxon>Alveolata</taxon>
        <taxon>Dinophyceae</taxon>
        <taxon>Prorocentrales</taxon>
        <taxon>Prorocentraceae</taxon>
        <taxon>Prorocentrum</taxon>
    </lineage>
</organism>
<name>A0ABN9V2W1_9DINO</name>
<accession>A0ABN9V2W1</accession>
<sequence>MAESRKVGFAAKARQKQGGNGTVHIIETFRDDGVLLTVSAGGQREVDENVSSRPIKRNHLKGRGQDEHGRHARQAPRKLQGTQRLSLILPAAWEIGSIRAGEAGKTPV</sequence>
<proteinExistence type="predicted"/>